<protein>
    <submittedName>
        <fullName evidence="1">Uncharacterized protein</fullName>
    </submittedName>
</protein>
<evidence type="ECO:0000313" key="1">
    <source>
        <dbReference type="EMBL" id="THU80129.1"/>
    </source>
</evidence>
<dbReference type="Proteomes" id="UP000297245">
    <property type="component" value="Unassembled WGS sequence"/>
</dbReference>
<dbReference type="EMBL" id="ML179884">
    <property type="protein sequence ID" value="THU80659.1"/>
    <property type="molecule type" value="Genomic_DNA"/>
</dbReference>
<keyword evidence="3" id="KW-1185">Reference proteome</keyword>
<sequence>MTDENKVICALWARWIFLNRRKFLADFEVGALDFIDEYCWMIYWAAGWRALRYLLLMLMANRFLKAEEVANVLKHYQRKIGMDFWYTDEYGSRNTAGAGP</sequence>
<reference evidence="1 3" key="1">
    <citation type="journal article" date="2019" name="Nat. Ecol. Evol.">
        <title>Megaphylogeny resolves global patterns of mushroom evolution.</title>
        <authorList>
            <person name="Varga T."/>
            <person name="Krizsan K."/>
            <person name="Foldi C."/>
            <person name="Dima B."/>
            <person name="Sanchez-Garcia M."/>
            <person name="Sanchez-Ramirez S."/>
            <person name="Szollosi G.J."/>
            <person name="Szarkandi J.G."/>
            <person name="Papp V."/>
            <person name="Albert L."/>
            <person name="Andreopoulos W."/>
            <person name="Angelini C."/>
            <person name="Antonin V."/>
            <person name="Barry K.W."/>
            <person name="Bougher N.L."/>
            <person name="Buchanan P."/>
            <person name="Buyck B."/>
            <person name="Bense V."/>
            <person name="Catcheside P."/>
            <person name="Chovatia M."/>
            <person name="Cooper J."/>
            <person name="Damon W."/>
            <person name="Desjardin D."/>
            <person name="Finy P."/>
            <person name="Geml J."/>
            <person name="Haridas S."/>
            <person name="Hughes K."/>
            <person name="Justo A."/>
            <person name="Karasinski D."/>
            <person name="Kautmanova I."/>
            <person name="Kiss B."/>
            <person name="Kocsube S."/>
            <person name="Kotiranta H."/>
            <person name="LaButti K.M."/>
            <person name="Lechner B.E."/>
            <person name="Liimatainen K."/>
            <person name="Lipzen A."/>
            <person name="Lukacs Z."/>
            <person name="Mihaltcheva S."/>
            <person name="Morgado L.N."/>
            <person name="Niskanen T."/>
            <person name="Noordeloos M.E."/>
            <person name="Ohm R.A."/>
            <person name="Ortiz-Santana B."/>
            <person name="Ovrebo C."/>
            <person name="Racz N."/>
            <person name="Riley R."/>
            <person name="Savchenko A."/>
            <person name="Shiryaev A."/>
            <person name="Soop K."/>
            <person name="Spirin V."/>
            <person name="Szebenyi C."/>
            <person name="Tomsovsky M."/>
            <person name="Tulloss R.E."/>
            <person name="Uehling J."/>
            <person name="Grigoriev I.V."/>
            <person name="Vagvolgyi C."/>
            <person name="Papp T."/>
            <person name="Martin F.M."/>
            <person name="Miettinen O."/>
            <person name="Hibbett D.S."/>
            <person name="Nagy L.G."/>
        </authorList>
    </citation>
    <scope>NUCLEOTIDE SEQUENCE [LARGE SCALE GENOMIC DNA]</scope>
    <source>
        <strain evidence="1 3">CBS 962.96</strain>
    </source>
</reference>
<accession>A0A4S8KW36</accession>
<dbReference type="OrthoDB" id="3249923at2759"/>
<organism evidence="1 3">
    <name type="scientific">Dendrothele bispora (strain CBS 962.96)</name>
    <dbReference type="NCBI Taxonomy" id="1314807"/>
    <lineage>
        <taxon>Eukaryota</taxon>
        <taxon>Fungi</taxon>
        <taxon>Dikarya</taxon>
        <taxon>Basidiomycota</taxon>
        <taxon>Agaricomycotina</taxon>
        <taxon>Agaricomycetes</taxon>
        <taxon>Agaricomycetidae</taxon>
        <taxon>Agaricales</taxon>
        <taxon>Agaricales incertae sedis</taxon>
        <taxon>Dendrothele</taxon>
    </lineage>
</organism>
<name>A0A4S8KW36_DENBC</name>
<dbReference type="AlphaFoldDB" id="A0A4S8KW36"/>
<evidence type="ECO:0000313" key="2">
    <source>
        <dbReference type="EMBL" id="THU80659.1"/>
    </source>
</evidence>
<proteinExistence type="predicted"/>
<gene>
    <name evidence="2" type="ORF">K435DRAFT_695247</name>
    <name evidence="1" type="ORF">K435DRAFT_696319</name>
</gene>
<dbReference type="EMBL" id="ML179937">
    <property type="protein sequence ID" value="THU80129.1"/>
    <property type="molecule type" value="Genomic_DNA"/>
</dbReference>
<evidence type="ECO:0000313" key="3">
    <source>
        <dbReference type="Proteomes" id="UP000297245"/>
    </source>
</evidence>